<dbReference type="AlphaFoldDB" id="A0A9N9ABP9"/>
<dbReference type="PANTHER" id="PTHR46246">
    <property type="entry name" value="GUANOSINE-3',5'-BIS(DIPHOSPHATE) 3'-PYROPHOSPHOHYDROLASE MESH1"/>
    <property type="match status" value="1"/>
</dbReference>
<accession>A0A9N9ABP9</accession>
<dbReference type="PANTHER" id="PTHR46246:SF1">
    <property type="entry name" value="GUANOSINE-3',5'-BIS(DIPHOSPHATE) 3'-PYROPHOSPHOHYDROLASE MESH1"/>
    <property type="match status" value="1"/>
</dbReference>
<dbReference type="InterPro" id="IPR052194">
    <property type="entry name" value="MESH1"/>
</dbReference>
<comment type="caution">
    <text evidence="1">The sequence shown here is derived from an EMBL/GenBank/DDBJ whole genome shotgun (WGS) entry which is preliminary data.</text>
</comment>
<dbReference type="Gene3D" id="1.10.3210.10">
    <property type="entry name" value="Hypothetical protein af1432"/>
    <property type="match status" value="1"/>
</dbReference>
<protein>
    <submittedName>
        <fullName evidence="1">5973_t:CDS:1</fullName>
    </submittedName>
</protein>
<sequence>MDSKTTFDIGTLITTIDFAARKHVKQKRKDSDATRVAKILVDAGVTDMATLQAAILHDTVEDTNTTFEELEEHFGKEVEEIVKECTDDKTLPGSVRKRLQIETTPHKSVKAKLVKLADKLYNLKDIQRCVPVGWSVEIAQEYYTWAKKVTDGAKGVNDGLTSQLEELYTTGTFTHHGKTYKCHPTYT</sequence>
<proteinExistence type="predicted"/>
<evidence type="ECO:0000313" key="1">
    <source>
        <dbReference type="EMBL" id="CAG8524493.1"/>
    </source>
</evidence>
<dbReference type="EMBL" id="CAJVPJ010000436">
    <property type="protein sequence ID" value="CAG8524493.1"/>
    <property type="molecule type" value="Genomic_DNA"/>
</dbReference>
<dbReference type="Pfam" id="PF13328">
    <property type="entry name" value="HD_4"/>
    <property type="match status" value="1"/>
</dbReference>
<keyword evidence="2" id="KW-1185">Reference proteome</keyword>
<reference evidence="1" key="1">
    <citation type="submission" date="2021-06" db="EMBL/GenBank/DDBJ databases">
        <authorList>
            <person name="Kallberg Y."/>
            <person name="Tangrot J."/>
            <person name="Rosling A."/>
        </authorList>
    </citation>
    <scope>NUCLEOTIDE SEQUENCE</scope>
    <source>
        <strain evidence="1">IA702</strain>
    </source>
</reference>
<dbReference type="GO" id="GO:0008893">
    <property type="term" value="F:guanosine-3',5'-bis(diphosphate) 3'-diphosphatase activity"/>
    <property type="evidence" value="ECO:0007669"/>
    <property type="project" value="TreeGrafter"/>
</dbReference>
<dbReference type="OrthoDB" id="430679at2759"/>
<gene>
    <name evidence="1" type="ORF">POCULU_LOCUS3748</name>
</gene>
<dbReference type="Proteomes" id="UP000789572">
    <property type="component" value="Unassembled WGS sequence"/>
</dbReference>
<name>A0A9N9ABP9_9GLOM</name>
<organism evidence="1 2">
    <name type="scientific">Paraglomus occultum</name>
    <dbReference type="NCBI Taxonomy" id="144539"/>
    <lineage>
        <taxon>Eukaryota</taxon>
        <taxon>Fungi</taxon>
        <taxon>Fungi incertae sedis</taxon>
        <taxon>Mucoromycota</taxon>
        <taxon>Glomeromycotina</taxon>
        <taxon>Glomeromycetes</taxon>
        <taxon>Paraglomerales</taxon>
        <taxon>Paraglomeraceae</taxon>
        <taxon>Paraglomus</taxon>
    </lineage>
</organism>
<evidence type="ECO:0000313" key="2">
    <source>
        <dbReference type="Proteomes" id="UP000789572"/>
    </source>
</evidence>
<dbReference type="SUPFAM" id="SSF109604">
    <property type="entry name" value="HD-domain/PDEase-like"/>
    <property type="match status" value="1"/>
</dbReference>